<name>A0A7R9BMY6_9CRUS</name>
<proteinExistence type="inferred from homology"/>
<evidence type="ECO:0000256" key="1">
    <source>
        <dbReference type="ARBA" id="ARBA00002689"/>
    </source>
</evidence>
<feature type="transmembrane region" description="Helical" evidence="9">
    <location>
        <begin position="28"/>
        <end position="47"/>
    </location>
</feature>
<gene>
    <name evidence="10" type="ORF">NMOB1V02_LOCUS6021</name>
</gene>
<evidence type="ECO:0000256" key="8">
    <source>
        <dbReference type="ARBA" id="ARBA00023136"/>
    </source>
</evidence>
<keyword evidence="4 9" id="KW-0812">Transmembrane</keyword>
<reference evidence="10" key="1">
    <citation type="submission" date="2020-11" db="EMBL/GenBank/DDBJ databases">
        <authorList>
            <person name="Tran Van P."/>
        </authorList>
    </citation>
    <scope>NUCLEOTIDE SEQUENCE</scope>
</reference>
<keyword evidence="11" id="KW-1185">Reference proteome</keyword>
<evidence type="ECO:0000256" key="3">
    <source>
        <dbReference type="ARBA" id="ARBA00006792"/>
    </source>
</evidence>
<comment type="similarity">
    <text evidence="3 9">Belongs to the MICOS complex subunit Mic10 family.</text>
</comment>
<dbReference type="EMBL" id="CAJPEX010001188">
    <property type="protein sequence ID" value="CAG0918465.1"/>
    <property type="molecule type" value="Genomic_DNA"/>
</dbReference>
<sequence>MEFSGDMAGVTRSEEQVSQKYDKCLADAVVKFGGGLAVGMVFSVVLFKRRMWPAIFGAGLGTGIAYGNCQNSLNEPFLVPAQRVRVADPAALRSVRLRPQKVTGPLVSGDGPIIGSNWTPPEREVPVALTQAQSAAMPQSSPQAMYEAAQAYYQAQPVSYDSQPTQETSSWNGPYQ</sequence>
<dbReference type="AlphaFoldDB" id="A0A7R9BMY6"/>
<evidence type="ECO:0000256" key="5">
    <source>
        <dbReference type="ARBA" id="ARBA00022792"/>
    </source>
</evidence>
<accession>A0A7R9BMY6</accession>
<evidence type="ECO:0000313" key="11">
    <source>
        <dbReference type="Proteomes" id="UP000678499"/>
    </source>
</evidence>
<keyword evidence="7 9" id="KW-0496">Mitochondrion</keyword>
<keyword evidence="8 9" id="KW-0472">Membrane</keyword>
<dbReference type="EMBL" id="OA883225">
    <property type="protein sequence ID" value="CAD7278313.1"/>
    <property type="molecule type" value="Genomic_DNA"/>
</dbReference>
<evidence type="ECO:0000256" key="7">
    <source>
        <dbReference type="ARBA" id="ARBA00023128"/>
    </source>
</evidence>
<dbReference type="PANTHER" id="PTHR21304:SF0">
    <property type="entry name" value="MICOS COMPLEX SUBUNIT MIC10"/>
    <property type="match status" value="1"/>
</dbReference>
<evidence type="ECO:0000256" key="2">
    <source>
        <dbReference type="ARBA" id="ARBA00004434"/>
    </source>
</evidence>
<dbReference type="Pfam" id="PF04418">
    <property type="entry name" value="DUF543"/>
    <property type="match status" value="1"/>
</dbReference>
<evidence type="ECO:0000256" key="4">
    <source>
        <dbReference type="ARBA" id="ARBA00022692"/>
    </source>
</evidence>
<comment type="subunit">
    <text evidence="9">Component of the mitochondrial contact site and cristae organizing system (MICOS) complex.</text>
</comment>
<organism evidence="10">
    <name type="scientific">Notodromas monacha</name>
    <dbReference type="NCBI Taxonomy" id="399045"/>
    <lineage>
        <taxon>Eukaryota</taxon>
        <taxon>Metazoa</taxon>
        <taxon>Ecdysozoa</taxon>
        <taxon>Arthropoda</taxon>
        <taxon>Crustacea</taxon>
        <taxon>Oligostraca</taxon>
        <taxon>Ostracoda</taxon>
        <taxon>Podocopa</taxon>
        <taxon>Podocopida</taxon>
        <taxon>Cypridocopina</taxon>
        <taxon>Cypridoidea</taxon>
        <taxon>Cyprididae</taxon>
        <taxon>Notodromas</taxon>
    </lineage>
</organism>
<keyword evidence="6 9" id="KW-1133">Transmembrane helix</keyword>
<evidence type="ECO:0000313" key="10">
    <source>
        <dbReference type="EMBL" id="CAD7278313.1"/>
    </source>
</evidence>
<dbReference type="Proteomes" id="UP000678499">
    <property type="component" value="Unassembled WGS sequence"/>
</dbReference>
<protein>
    <recommendedName>
        <fullName evidence="9">MICOS complex subunit MIC10</fullName>
    </recommendedName>
</protein>
<evidence type="ECO:0000256" key="6">
    <source>
        <dbReference type="ARBA" id="ARBA00022989"/>
    </source>
</evidence>
<evidence type="ECO:0000256" key="9">
    <source>
        <dbReference type="RuleBase" id="RU363011"/>
    </source>
</evidence>
<keyword evidence="5 9" id="KW-0999">Mitochondrion inner membrane</keyword>
<dbReference type="GO" id="GO:0061617">
    <property type="term" value="C:MICOS complex"/>
    <property type="evidence" value="ECO:0007669"/>
    <property type="project" value="UniProtKB-UniRule"/>
</dbReference>
<dbReference type="OrthoDB" id="1916310at2759"/>
<dbReference type="InterPro" id="IPR007512">
    <property type="entry name" value="Mic10"/>
</dbReference>
<comment type="subcellular location">
    <subcellularLocation>
        <location evidence="2 9">Mitochondrion inner membrane</location>
        <topology evidence="2 9">Single-pass membrane protein</topology>
    </subcellularLocation>
</comment>
<comment type="function">
    <text evidence="1 9">Component of the MICOS complex, a large protein complex of the mitochondrial inner membrane that plays crucial roles in the maintenance of crista junctions, inner membrane architecture, and formation of contact sites to the outer membrane.</text>
</comment>
<dbReference type="PANTHER" id="PTHR21304">
    <property type="entry name" value="MICOS COMPLEX SUBUNIT MIC10"/>
    <property type="match status" value="1"/>
</dbReference>